<evidence type="ECO:0000259" key="10">
    <source>
        <dbReference type="PROSITE" id="PS50853"/>
    </source>
</evidence>
<proteinExistence type="inferred from homology"/>
<dbReference type="CDD" id="cd14103">
    <property type="entry name" value="STKc_MLCK"/>
    <property type="match status" value="1"/>
</dbReference>
<evidence type="ECO:0000256" key="2">
    <source>
        <dbReference type="ARBA" id="ARBA00022737"/>
    </source>
</evidence>
<feature type="binding site" evidence="6">
    <location>
        <position position="481"/>
    </location>
    <ligand>
        <name>ATP</name>
        <dbReference type="ChEBI" id="CHEBI:30616"/>
    </ligand>
</feature>
<feature type="region of interest" description="Disordered" evidence="7">
    <location>
        <begin position="42"/>
        <end position="67"/>
    </location>
</feature>
<dbReference type="Pfam" id="PF07679">
    <property type="entry name" value="I-set"/>
    <property type="match status" value="3"/>
</dbReference>
<dbReference type="PROSITE" id="PS50853">
    <property type="entry name" value="FN3"/>
    <property type="match status" value="1"/>
</dbReference>
<dbReference type="PROSITE" id="PS50835">
    <property type="entry name" value="IG_LIKE"/>
    <property type="match status" value="3"/>
</dbReference>
<dbReference type="GO" id="GO:0004672">
    <property type="term" value="F:protein kinase activity"/>
    <property type="evidence" value="ECO:0007669"/>
    <property type="project" value="InterPro"/>
</dbReference>
<sequence>MGNDFVNYLSAFSDQSFPYPDMNGDGSTKSCVSTFKMHIKSPRASGTIDSRTPGKSTDTGSLTPASCKHVEPPAFREPLEDCSVDEGSDITLRGVLTGSQPIKVQWLHNGEVALFGKSTFNDKEVSFLVRECLPEDAGAYTCLAENNAGKTSCSAAVFVRDFETICDVQNHVPTSPSKCTLKNGKPPQTTEDETFTGSTCISPTGSDRKSPVSSPREVIPKKRANSSTGPVIHFEKTPQHIKVKAGQTARLTCLFTGSSPVVSCWMRNKEQIADCAELWTENGDQSSTLVIAEAKPLHTGCYTVLVKDRKSSAQRTLTLSVIEKPEPPASCPVISLVSASSLVLSWSGPCYDGGSAILGYVVEVKKHGKQEDWRELTNQCKSTSYRVCSGLRPQQEYCFRVRAYNKVGESKPGPESAVIKMEQKGPSKPQEDTPEEYTSISIDSTNKVTDHYIKQEKLGMGKFGMVYKLTHKETGQVCAGKFYKGRRSKEREAARKEIELMNYLHHPKLVQCLAAYDHNPEIVMVMEFIAGGELFERIVDDNFEHTEPASVRYMQQILEGIGYMHQQNIIHLDLKPENIVCVDTTGTSIKIIDFGLASRLDGKAPLKVMHGTPEFVAPEVINFEPVCLATDMWSIGVICYILLSGESPFQGNNEAETLALVTAAEWEFDEESFDGITEEARNFISSLLNKDTRRRMACEQALAHPWMAAFDSGEVATTKSLSKEKMKRFLARQKWKKAGKAMLALKRMALLSKGDSCVSPTSPGEDSPLSPEEEHALQSLERKMQGPPLFTQKLEDQTVAKGFSARLSCHLTGYPDPDVVWLRGEEPVVESATVQIEYDEDGRCALMLSKVGPEDTNVYTCRATNEHGETFCSAKLSVRK</sequence>
<dbReference type="SMART" id="SM00220">
    <property type="entry name" value="S_TKc"/>
    <property type="match status" value="1"/>
</dbReference>
<dbReference type="InterPro" id="IPR003961">
    <property type="entry name" value="FN3_dom"/>
</dbReference>
<dbReference type="InParanoid" id="A0A6P7IX38"/>
<feature type="domain" description="Protein kinase" evidence="8">
    <location>
        <begin position="452"/>
        <end position="707"/>
    </location>
</feature>
<evidence type="ECO:0000313" key="12">
    <source>
        <dbReference type="RefSeq" id="XP_028267624.1"/>
    </source>
</evidence>
<name>A0A6P7IX38_9TELE</name>
<dbReference type="GO" id="GO:0005524">
    <property type="term" value="F:ATP binding"/>
    <property type="evidence" value="ECO:0007669"/>
    <property type="project" value="UniProtKB-UniRule"/>
</dbReference>
<dbReference type="FunFam" id="2.60.40.10:FF:001127">
    <property type="entry name" value="Myosin, light chain kinase a"/>
    <property type="match status" value="1"/>
</dbReference>
<feature type="compositionally biased region" description="Basic and acidic residues" evidence="7">
    <location>
        <begin position="421"/>
        <end position="431"/>
    </location>
</feature>
<dbReference type="SUPFAM" id="SSF56112">
    <property type="entry name" value="Protein kinase-like (PK-like)"/>
    <property type="match status" value="1"/>
</dbReference>
<evidence type="ECO:0000256" key="7">
    <source>
        <dbReference type="SAM" id="MobiDB-lite"/>
    </source>
</evidence>
<dbReference type="FunFam" id="1.10.510.10:FF:000321">
    <property type="entry name" value="Bent, isoform C"/>
    <property type="match status" value="1"/>
</dbReference>
<dbReference type="InterPro" id="IPR003599">
    <property type="entry name" value="Ig_sub"/>
</dbReference>
<dbReference type="CTD" id="100003770"/>
<reference evidence="12" key="1">
    <citation type="submission" date="2025-08" db="UniProtKB">
        <authorList>
            <consortium name="RefSeq"/>
        </authorList>
    </citation>
    <scope>IDENTIFICATION</scope>
</reference>
<dbReference type="Proteomes" id="UP000515145">
    <property type="component" value="Chromosome 8"/>
</dbReference>
<accession>A0A6P7IX38</accession>
<dbReference type="CDD" id="cd00063">
    <property type="entry name" value="FN3"/>
    <property type="match status" value="1"/>
</dbReference>
<keyword evidence="11" id="KW-1185">Reference proteome</keyword>
<evidence type="ECO:0000256" key="4">
    <source>
        <dbReference type="ARBA" id="ARBA00022840"/>
    </source>
</evidence>
<dbReference type="InterPro" id="IPR036179">
    <property type="entry name" value="Ig-like_dom_sf"/>
</dbReference>
<keyword evidence="2" id="KW-0677">Repeat</keyword>
<dbReference type="OrthoDB" id="6070751at2759"/>
<keyword evidence="12" id="KW-0808">Transferase</keyword>
<feature type="compositionally biased region" description="Polar residues" evidence="7">
    <location>
        <begin position="47"/>
        <end position="64"/>
    </location>
</feature>
<dbReference type="InterPro" id="IPR013098">
    <property type="entry name" value="Ig_I-set"/>
</dbReference>
<feature type="compositionally biased region" description="Polar residues" evidence="7">
    <location>
        <begin position="195"/>
        <end position="205"/>
    </location>
</feature>
<keyword evidence="3 6" id="KW-0547">Nucleotide-binding</keyword>
<dbReference type="Gene3D" id="2.60.40.10">
    <property type="entry name" value="Immunoglobulins"/>
    <property type="match status" value="4"/>
</dbReference>
<keyword evidence="4 6" id="KW-0067">ATP-binding</keyword>
<evidence type="ECO:0000259" key="9">
    <source>
        <dbReference type="PROSITE" id="PS50835"/>
    </source>
</evidence>
<dbReference type="Gene3D" id="3.30.200.20">
    <property type="entry name" value="Phosphorylase Kinase, domain 1"/>
    <property type="match status" value="1"/>
</dbReference>
<dbReference type="SMART" id="SM00060">
    <property type="entry name" value="FN3"/>
    <property type="match status" value="1"/>
</dbReference>
<dbReference type="InterPro" id="IPR036116">
    <property type="entry name" value="FN3_sf"/>
</dbReference>
<organism evidence="11 12">
    <name type="scientific">Parambassis ranga</name>
    <name type="common">Indian glassy fish</name>
    <dbReference type="NCBI Taxonomy" id="210632"/>
    <lineage>
        <taxon>Eukaryota</taxon>
        <taxon>Metazoa</taxon>
        <taxon>Chordata</taxon>
        <taxon>Craniata</taxon>
        <taxon>Vertebrata</taxon>
        <taxon>Euteleostomi</taxon>
        <taxon>Actinopterygii</taxon>
        <taxon>Neopterygii</taxon>
        <taxon>Teleostei</taxon>
        <taxon>Neoteleostei</taxon>
        <taxon>Acanthomorphata</taxon>
        <taxon>Ovalentaria</taxon>
        <taxon>Ambassidae</taxon>
        <taxon>Parambassis</taxon>
    </lineage>
</organism>
<feature type="region of interest" description="Disordered" evidence="7">
    <location>
        <begin position="410"/>
        <end position="438"/>
    </location>
</feature>
<dbReference type="SMART" id="SM00408">
    <property type="entry name" value="IGc2"/>
    <property type="match status" value="3"/>
</dbReference>
<feature type="domain" description="Ig-like" evidence="9">
    <location>
        <begin position="72"/>
        <end position="158"/>
    </location>
</feature>
<evidence type="ECO:0000256" key="3">
    <source>
        <dbReference type="ARBA" id="ARBA00022741"/>
    </source>
</evidence>
<evidence type="ECO:0000256" key="1">
    <source>
        <dbReference type="ARBA" id="ARBA00006692"/>
    </source>
</evidence>
<dbReference type="AlphaFoldDB" id="A0A6P7IX38"/>
<dbReference type="GO" id="GO:0055013">
    <property type="term" value="P:cardiac muscle cell development"/>
    <property type="evidence" value="ECO:0007669"/>
    <property type="project" value="UniProtKB-ARBA"/>
</dbReference>
<keyword evidence="12" id="KW-0418">Kinase</keyword>
<feature type="region of interest" description="Disordered" evidence="7">
    <location>
        <begin position="754"/>
        <end position="777"/>
    </location>
</feature>
<feature type="domain" description="Ig-like" evidence="9">
    <location>
        <begin position="787"/>
        <end position="877"/>
    </location>
</feature>
<dbReference type="GeneID" id="114439696"/>
<feature type="region of interest" description="Disordered" evidence="7">
    <location>
        <begin position="177"/>
        <end position="231"/>
    </location>
</feature>
<evidence type="ECO:0000256" key="6">
    <source>
        <dbReference type="PROSITE-ProRule" id="PRU10141"/>
    </source>
</evidence>
<dbReference type="Pfam" id="PF00069">
    <property type="entry name" value="Pkinase"/>
    <property type="match status" value="1"/>
</dbReference>
<dbReference type="Pfam" id="PF00041">
    <property type="entry name" value="fn3"/>
    <property type="match status" value="1"/>
</dbReference>
<evidence type="ECO:0000256" key="5">
    <source>
        <dbReference type="ARBA" id="ARBA00023319"/>
    </source>
</evidence>
<dbReference type="InterPro" id="IPR008271">
    <property type="entry name" value="Ser/Thr_kinase_AS"/>
</dbReference>
<dbReference type="FunFam" id="2.60.40.10:FF:002704">
    <property type="entry name" value="Myosin, light chain kinase 5"/>
    <property type="match status" value="1"/>
</dbReference>
<feature type="domain" description="Ig-like" evidence="9">
    <location>
        <begin position="230"/>
        <end position="320"/>
    </location>
</feature>
<dbReference type="InterPro" id="IPR011009">
    <property type="entry name" value="Kinase-like_dom_sf"/>
</dbReference>
<dbReference type="PANTHER" id="PTHR47633:SF9">
    <property type="entry name" value="NON-SPECIFIC SERINE_THREONINE PROTEIN KINASE"/>
    <property type="match status" value="1"/>
</dbReference>
<dbReference type="PROSITE" id="PS50011">
    <property type="entry name" value="PROTEIN_KINASE_DOM"/>
    <property type="match status" value="1"/>
</dbReference>
<dbReference type="PROSITE" id="PS00107">
    <property type="entry name" value="PROTEIN_KINASE_ATP"/>
    <property type="match status" value="1"/>
</dbReference>
<dbReference type="FunFam" id="2.60.40.10:FF:000080">
    <property type="entry name" value="Myosin light chain kinase, smooth muscle"/>
    <property type="match status" value="1"/>
</dbReference>
<dbReference type="SMART" id="SM00409">
    <property type="entry name" value="IG"/>
    <property type="match status" value="3"/>
</dbReference>
<dbReference type="InterPro" id="IPR013783">
    <property type="entry name" value="Ig-like_fold"/>
</dbReference>
<dbReference type="FunCoup" id="A0A6P7IX38">
    <property type="interactions" value="95"/>
</dbReference>
<dbReference type="InterPro" id="IPR007110">
    <property type="entry name" value="Ig-like_dom"/>
</dbReference>
<dbReference type="PROSITE" id="PS00108">
    <property type="entry name" value="PROTEIN_KINASE_ST"/>
    <property type="match status" value="1"/>
</dbReference>
<dbReference type="InterPro" id="IPR003598">
    <property type="entry name" value="Ig_sub2"/>
</dbReference>
<dbReference type="RefSeq" id="XP_028267624.1">
    <property type="nucleotide sequence ID" value="XM_028411823.1"/>
</dbReference>
<dbReference type="GO" id="GO:0003007">
    <property type="term" value="P:heart morphogenesis"/>
    <property type="evidence" value="ECO:0007669"/>
    <property type="project" value="UniProtKB-ARBA"/>
</dbReference>
<dbReference type="SUPFAM" id="SSF49265">
    <property type="entry name" value="Fibronectin type III"/>
    <property type="match status" value="1"/>
</dbReference>
<protein>
    <submittedName>
        <fullName evidence="12">Myosin light chain kinase, smooth muscle isoform X1</fullName>
    </submittedName>
</protein>
<evidence type="ECO:0000313" key="11">
    <source>
        <dbReference type="Proteomes" id="UP000515145"/>
    </source>
</evidence>
<dbReference type="SUPFAM" id="SSF48726">
    <property type="entry name" value="Immunoglobulin"/>
    <property type="match status" value="3"/>
</dbReference>
<dbReference type="Gene3D" id="1.10.510.10">
    <property type="entry name" value="Transferase(Phosphotransferase) domain 1"/>
    <property type="match status" value="1"/>
</dbReference>
<feature type="domain" description="Fibronectin type-III" evidence="10">
    <location>
        <begin position="328"/>
        <end position="424"/>
    </location>
</feature>
<gene>
    <name evidence="12" type="primary">mylk5</name>
</gene>
<comment type="similarity">
    <text evidence="1">Belongs to the protein kinase superfamily. CAMK Ser/Thr protein kinase family.</text>
</comment>
<dbReference type="FunFam" id="3.30.200.20:FF:001119">
    <property type="entry name" value="Myosin light chain kinase"/>
    <property type="match status" value="1"/>
</dbReference>
<dbReference type="PANTHER" id="PTHR47633">
    <property type="entry name" value="IMMUNOGLOBULIN"/>
    <property type="match status" value="1"/>
</dbReference>
<dbReference type="FunFam" id="2.60.40.10:FF:000107">
    <property type="entry name" value="Myosin, light chain kinase a"/>
    <property type="match status" value="1"/>
</dbReference>
<dbReference type="InterPro" id="IPR000719">
    <property type="entry name" value="Prot_kinase_dom"/>
</dbReference>
<keyword evidence="5" id="KW-0393">Immunoglobulin domain</keyword>
<evidence type="ECO:0000259" key="8">
    <source>
        <dbReference type="PROSITE" id="PS50011"/>
    </source>
</evidence>
<dbReference type="InterPro" id="IPR017441">
    <property type="entry name" value="Protein_kinase_ATP_BS"/>
</dbReference>